<comment type="similarity">
    <text evidence="1">Belongs to the LysR transcriptional regulatory family.</text>
</comment>
<organism evidence="6 7">
    <name type="scientific">Puniceicoccus vermicola</name>
    <dbReference type="NCBI Taxonomy" id="388746"/>
    <lineage>
        <taxon>Bacteria</taxon>
        <taxon>Pseudomonadati</taxon>
        <taxon>Verrucomicrobiota</taxon>
        <taxon>Opitutia</taxon>
        <taxon>Puniceicoccales</taxon>
        <taxon>Puniceicoccaceae</taxon>
        <taxon>Puniceicoccus</taxon>
    </lineage>
</organism>
<dbReference type="CDD" id="cd08438">
    <property type="entry name" value="PBP2_CidR"/>
    <property type="match status" value="1"/>
</dbReference>
<dbReference type="PANTHER" id="PTHR30419">
    <property type="entry name" value="HTH-TYPE TRANSCRIPTIONAL REGULATOR YBHD"/>
    <property type="match status" value="1"/>
</dbReference>
<evidence type="ECO:0000259" key="5">
    <source>
        <dbReference type="PROSITE" id="PS50931"/>
    </source>
</evidence>
<dbReference type="InterPro" id="IPR036388">
    <property type="entry name" value="WH-like_DNA-bd_sf"/>
</dbReference>
<dbReference type="RefSeq" id="WP_185695021.1">
    <property type="nucleotide sequence ID" value="NZ_JACHVA010000143.1"/>
</dbReference>
<dbReference type="PROSITE" id="PS50931">
    <property type="entry name" value="HTH_LYSR"/>
    <property type="match status" value="1"/>
</dbReference>
<sequence length="292" mass="32288">MELRHLECLVEVVRHGGFSAAARALGTTQPTVSKALGQLEHECGTRLLDRLSEGVRVTDAGEMVLRRGKAMLAERDNLQSELAGLRGMETGRLRLGLPVLGSSVLFAPLVAAYRQRYPGVEIELHEQGSQHLEELVRSGEIEMGATLDPVPEDLEWDLVIDEPMMALLPTGHPLAERESIKFKELTQSPFILFERGFVLNTILAQACRRRRISLDVAARGAHADFIIALVSAGLGVSLLPSLELKSRGKLSVETALIDEKDLRWRLGLIWRRGVSLSPAAQRWLDLVRGQSR</sequence>
<dbReference type="GO" id="GO:0003700">
    <property type="term" value="F:DNA-binding transcription factor activity"/>
    <property type="evidence" value="ECO:0007669"/>
    <property type="project" value="InterPro"/>
</dbReference>
<dbReference type="EMBL" id="JACHVA010000143">
    <property type="protein sequence ID" value="MBC2604411.1"/>
    <property type="molecule type" value="Genomic_DNA"/>
</dbReference>
<dbReference type="Pfam" id="PF03466">
    <property type="entry name" value="LysR_substrate"/>
    <property type="match status" value="1"/>
</dbReference>
<name>A0A7X1B2H0_9BACT</name>
<comment type="caution">
    <text evidence="6">The sequence shown here is derived from an EMBL/GenBank/DDBJ whole genome shotgun (WGS) entry which is preliminary data.</text>
</comment>
<evidence type="ECO:0000313" key="7">
    <source>
        <dbReference type="Proteomes" id="UP000525652"/>
    </source>
</evidence>
<dbReference type="Pfam" id="PF00126">
    <property type="entry name" value="HTH_1"/>
    <property type="match status" value="1"/>
</dbReference>
<evidence type="ECO:0000256" key="4">
    <source>
        <dbReference type="ARBA" id="ARBA00023163"/>
    </source>
</evidence>
<dbReference type="FunFam" id="1.10.10.10:FF:000001">
    <property type="entry name" value="LysR family transcriptional regulator"/>
    <property type="match status" value="1"/>
</dbReference>
<evidence type="ECO:0000313" key="6">
    <source>
        <dbReference type="EMBL" id="MBC2604411.1"/>
    </source>
</evidence>
<keyword evidence="2" id="KW-0805">Transcription regulation</keyword>
<dbReference type="AlphaFoldDB" id="A0A7X1B2H0"/>
<accession>A0A7X1B2H0</accession>
<dbReference type="GO" id="GO:0003677">
    <property type="term" value="F:DNA binding"/>
    <property type="evidence" value="ECO:0007669"/>
    <property type="project" value="UniProtKB-KW"/>
</dbReference>
<keyword evidence="7" id="KW-1185">Reference proteome</keyword>
<gene>
    <name evidence="6" type="ORF">H5P30_21735</name>
</gene>
<dbReference type="InterPro" id="IPR050950">
    <property type="entry name" value="HTH-type_LysR_regulators"/>
</dbReference>
<dbReference type="InterPro" id="IPR000847">
    <property type="entry name" value="LysR_HTH_N"/>
</dbReference>
<dbReference type="InterPro" id="IPR036390">
    <property type="entry name" value="WH_DNA-bd_sf"/>
</dbReference>
<keyword evidence="3" id="KW-0238">DNA-binding</keyword>
<evidence type="ECO:0000256" key="2">
    <source>
        <dbReference type="ARBA" id="ARBA00023015"/>
    </source>
</evidence>
<keyword evidence="4" id="KW-0804">Transcription</keyword>
<dbReference type="PRINTS" id="PR00039">
    <property type="entry name" value="HTHLYSR"/>
</dbReference>
<reference evidence="6 7" key="1">
    <citation type="submission" date="2020-07" db="EMBL/GenBank/DDBJ databases">
        <authorList>
            <person name="Feng X."/>
        </authorList>
    </citation>
    <scope>NUCLEOTIDE SEQUENCE [LARGE SCALE GENOMIC DNA]</scope>
    <source>
        <strain evidence="6 7">JCM14086</strain>
    </source>
</reference>
<dbReference type="Proteomes" id="UP000525652">
    <property type="component" value="Unassembled WGS sequence"/>
</dbReference>
<evidence type="ECO:0000256" key="3">
    <source>
        <dbReference type="ARBA" id="ARBA00023125"/>
    </source>
</evidence>
<dbReference type="Gene3D" id="3.40.190.290">
    <property type="match status" value="1"/>
</dbReference>
<proteinExistence type="inferred from homology"/>
<dbReference type="InterPro" id="IPR005119">
    <property type="entry name" value="LysR_subst-bd"/>
</dbReference>
<dbReference type="GO" id="GO:0005829">
    <property type="term" value="C:cytosol"/>
    <property type="evidence" value="ECO:0007669"/>
    <property type="project" value="TreeGrafter"/>
</dbReference>
<feature type="domain" description="HTH lysR-type" evidence="5">
    <location>
        <begin position="1"/>
        <end position="58"/>
    </location>
</feature>
<dbReference type="SUPFAM" id="SSF46785">
    <property type="entry name" value="Winged helix' DNA-binding domain"/>
    <property type="match status" value="1"/>
</dbReference>
<dbReference type="SUPFAM" id="SSF53850">
    <property type="entry name" value="Periplasmic binding protein-like II"/>
    <property type="match status" value="1"/>
</dbReference>
<dbReference type="PANTHER" id="PTHR30419:SF8">
    <property type="entry name" value="NITROGEN ASSIMILATION TRANSCRIPTIONAL ACTIVATOR-RELATED"/>
    <property type="match status" value="1"/>
</dbReference>
<dbReference type="Gene3D" id="1.10.10.10">
    <property type="entry name" value="Winged helix-like DNA-binding domain superfamily/Winged helix DNA-binding domain"/>
    <property type="match status" value="1"/>
</dbReference>
<protein>
    <submittedName>
        <fullName evidence="6">LysR family transcriptional regulator</fullName>
    </submittedName>
</protein>
<evidence type="ECO:0000256" key="1">
    <source>
        <dbReference type="ARBA" id="ARBA00009437"/>
    </source>
</evidence>